<protein>
    <submittedName>
        <fullName evidence="3">Ion channel</fullName>
    </submittedName>
</protein>
<dbReference type="Proteomes" id="UP001178354">
    <property type="component" value="Unassembled WGS sequence"/>
</dbReference>
<dbReference type="EMBL" id="JAUUUU010000003">
    <property type="protein sequence ID" value="MDP1520883.1"/>
    <property type="molecule type" value="Genomic_DNA"/>
</dbReference>
<dbReference type="InterPro" id="IPR013099">
    <property type="entry name" value="K_chnl_dom"/>
</dbReference>
<feature type="transmembrane region" description="Helical" evidence="1">
    <location>
        <begin position="113"/>
        <end position="135"/>
    </location>
</feature>
<feature type="transmembrane region" description="Helical" evidence="1">
    <location>
        <begin position="44"/>
        <end position="69"/>
    </location>
</feature>
<dbReference type="AlphaFoldDB" id="A0AAW8B4P2"/>
<organism evidence="3 4">
    <name type="scientific">Porticoccus litoralis</name>
    <dbReference type="NCBI Taxonomy" id="434086"/>
    <lineage>
        <taxon>Bacteria</taxon>
        <taxon>Pseudomonadati</taxon>
        <taxon>Pseudomonadota</taxon>
        <taxon>Gammaproteobacteria</taxon>
        <taxon>Cellvibrionales</taxon>
        <taxon>Porticoccaceae</taxon>
        <taxon>Porticoccus</taxon>
    </lineage>
</organism>
<evidence type="ECO:0000259" key="2">
    <source>
        <dbReference type="Pfam" id="PF07885"/>
    </source>
</evidence>
<dbReference type="Gene3D" id="1.10.287.70">
    <property type="match status" value="1"/>
</dbReference>
<evidence type="ECO:0000313" key="4">
    <source>
        <dbReference type="Proteomes" id="UP001178354"/>
    </source>
</evidence>
<keyword evidence="4" id="KW-1185">Reference proteome</keyword>
<feature type="domain" description="Potassium channel" evidence="2">
    <location>
        <begin position="57"/>
        <end position="136"/>
    </location>
</feature>
<proteinExistence type="predicted"/>
<gene>
    <name evidence="3" type="ORF">Q8A57_07885</name>
</gene>
<feature type="transmembrane region" description="Helical" evidence="1">
    <location>
        <begin position="6"/>
        <end position="23"/>
    </location>
</feature>
<evidence type="ECO:0000313" key="3">
    <source>
        <dbReference type="EMBL" id="MDP1520883.1"/>
    </source>
</evidence>
<keyword evidence="1" id="KW-1133">Transmembrane helix</keyword>
<dbReference type="RefSeq" id="WP_305170470.1">
    <property type="nucleotide sequence ID" value="NZ_JAUUUU010000003.1"/>
</dbReference>
<keyword evidence="1" id="KW-0812">Transmembrane</keyword>
<dbReference type="Pfam" id="PF07885">
    <property type="entry name" value="Ion_trans_2"/>
    <property type="match status" value="1"/>
</dbReference>
<comment type="caution">
    <text evidence="3">The sequence shown here is derived from an EMBL/GenBank/DDBJ whole genome shotgun (WGS) entry which is preliminary data.</text>
</comment>
<reference evidence="3" key="2">
    <citation type="submission" date="2023-08" db="EMBL/GenBank/DDBJ databases">
        <authorList>
            <person name="Luo J."/>
        </authorList>
    </citation>
    <scope>NUCLEOTIDE SEQUENCE</scope>
    <source>
        <strain evidence="3">DSM 25064</strain>
    </source>
</reference>
<accession>A0AAW8B4P2</accession>
<evidence type="ECO:0000256" key="1">
    <source>
        <dbReference type="SAM" id="Phobius"/>
    </source>
</evidence>
<sequence>MEGLGKIFLFNSAVVGIAVLILYEALYRLALLLPKLGIAPRFRVLCGICGAFLAHVAEIWLFAFAYYLLLQIGGSGSLGGNFDGSILDCSYFSFSNYTSLGYGDIEPFGHIRFLAGLEALTGLILIGWTASFMYIEMQKFWVAGKGRR</sequence>
<reference evidence="3" key="1">
    <citation type="journal article" date="2010" name="Int. J. Syst. Evol. Microbiol.">
        <title>Porticoccus litoralis gen. nov., sp. nov., a gammaproteobacterium isolated from the Yellow Sea.</title>
        <authorList>
            <person name="Oh H.M."/>
            <person name="Kim H."/>
            <person name="Kim K.M."/>
            <person name="Min G.S."/>
            <person name="Cho J.C."/>
        </authorList>
    </citation>
    <scope>NUCLEOTIDE SEQUENCE</scope>
    <source>
        <strain evidence="3">DSM 25064</strain>
    </source>
</reference>
<name>A0AAW8B4P2_9GAMM</name>
<dbReference type="SUPFAM" id="SSF81324">
    <property type="entry name" value="Voltage-gated potassium channels"/>
    <property type="match status" value="1"/>
</dbReference>
<keyword evidence="1" id="KW-0472">Membrane</keyword>